<keyword evidence="1" id="KW-1133">Transmembrane helix</keyword>
<keyword evidence="1" id="KW-0472">Membrane</keyword>
<proteinExistence type="predicted"/>
<name>N9CVM4_ACIBZ</name>
<dbReference type="HOGENOM" id="CLU_089204_0_0_6"/>
<dbReference type="PATRIC" id="fig|1217650.3.peg.4495"/>
<comment type="caution">
    <text evidence="2">The sequence shown here is derived from an EMBL/GenBank/DDBJ whole genome shotgun (WGS) entry which is preliminary data.</text>
</comment>
<dbReference type="EMBL" id="APQG01000052">
    <property type="protein sequence ID" value="ENV89631.1"/>
    <property type="molecule type" value="Genomic_DNA"/>
</dbReference>
<evidence type="ECO:0000256" key="1">
    <source>
        <dbReference type="SAM" id="Phobius"/>
    </source>
</evidence>
<dbReference type="Proteomes" id="UP000013251">
    <property type="component" value="Unassembled WGS sequence"/>
</dbReference>
<evidence type="ECO:0008006" key="4">
    <source>
        <dbReference type="Google" id="ProtNLM"/>
    </source>
</evidence>
<dbReference type="RefSeq" id="WP_005035422.1">
    <property type="nucleotide sequence ID" value="NZ_KB849756.1"/>
</dbReference>
<feature type="transmembrane region" description="Helical" evidence="1">
    <location>
        <begin position="16"/>
        <end position="37"/>
    </location>
</feature>
<dbReference type="AlphaFoldDB" id="N9CVM4"/>
<reference evidence="2 3" key="1">
    <citation type="submission" date="2013-02" db="EMBL/GenBank/DDBJ databases">
        <title>The Genome Sequence of Acinetobacter bereziniae CIP 70.12.</title>
        <authorList>
            <consortium name="The Broad Institute Genome Sequencing Platform"/>
            <consortium name="The Broad Institute Genome Sequencing Center for Infectious Disease"/>
            <person name="Cerqueira G."/>
            <person name="Feldgarden M."/>
            <person name="Courvalin P."/>
            <person name="Perichon B."/>
            <person name="Grillot-Courvalin C."/>
            <person name="Clermont D."/>
            <person name="Rocha E."/>
            <person name="Yoon E.-J."/>
            <person name="Nemec A."/>
            <person name="Walker B."/>
            <person name="Young S.K."/>
            <person name="Zeng Q."/>
            <person name="Gargeya S."/>
            <person name="Fitzgerald M."/>
            <person name="Haas B."/>
            <person name="Abouelleil A."/>
            <person name="Alvarado L."/>
            <person name="Arachchi H.M."/>
            <person name="Berlin A.M."/>
            <person name="Chapman S.B."/>
            <person name="Dewar J."/>
            <person name="Goldberg J."/>
            <person name="Griggs A."/>
            <person name="Gujja S."/>
            <person name="Hansen M."/>
            <person name="Howarth C."/>
            <person name="Imamovic A."/>
            <person name="Larimer J."/>
            <person name="McCowan C."/>
            <person name="Murphy C."/>
            <person name="Neiman D."/>
            <person name="Pearson M."/>
            <person name="Priest M."/>
            <person name="Roberts A."/>
            <person name="Saif S."/>
            <person name="Shea T."/>
            <person name="Sisk P."/>
            <person name="Sykes S."/>
            <person name="Wortman J."/>
            <person name="Nusbaum C."/>
            <person name="Birren B."/>
        </authorList>
    </citation>
    <scope>NUCLEOTIDE SEQUENCE [LARGE SCALE GENOMIC DNA]</scope>
    <source>
        <strain evidence="2 3">CIP 70.12</strain>
    </source>
</reference>
<keyword evidence="1" id="KW-0812">Transmembrane</keyword>
<evidence type="ECO:0000313" key="3">
    <source>
        <dbReference type="Proteomes" id="UP000013251"/>
    </source>
</evidence>
<gene>
    <name evidence="2" type="ORF">F938_04568</name>
</gene>
<keyword evidence="3" id="KW-1185">Reference proteome</keyword>
<accession>N9CVM4</accession>
<dbReference type="GeneID" id="69464356"/>
<organism evidence="2 3">
    <name type="scientific">Acinetobacter bereziniae LMG 1003 = CIP 70.12</name>
    <dbReference type="NCBI Taxonomy" id="981324"/>
    <lineage>
        <taxon>Bacteria</taxon>
        <taxon>Pseudomonadati</taxon>
        <taxon>Pseudomonadota</taxon>
        <taxon>Gammaproteobacteria</taxon>
        <taxon>Moraxellales</taxon>
        <taxon>Moraxellaceae</taxon>
        <taxon>Acinetobacter</taxon>
    </lineage>
</organism>
<protein>
    <recommendedName>
        <fullName evidence="4">Type 4 fimbrial biogenesis protein PilX N-terminal domain-containing protein</fullName>
    </recommendedName>
</protein>
<sequence>MKNNLTARGALRHQKGATLIVVLIMLLLVTILGVWGIRTAMTSLNIATNSQVGQLLSQTGDTPSNYFLNTSDYNDLTRITTAVGQAITLHKERPGREVIFCYKPTSKEIIDTAFDTTVLVPPQQSANDDTKATIDSVYSNRGGFCDLTKDFGSSREAVVTQVAVKIISEPGAIGADLERGTNQAEGATETKDKVDAKVRVTTTAIMPSFAHSNISDIQNDCIGSAGTVGYINDNLGTELQGKKTVADCLTNYGVPISTQVQEFEMRSRDIQIEAPM</sequence>
<dbReference type="OrthoDB" id="6707205at2"/>
<evidence type="ECO:0000313" key="2">
    <source>
        <dbReference type="EMBL" id="ENV89631.1"/>
    </source>
</evidence>